<dbReference type="AlphaFoldDB" id="A0A9J6BI90"/>
<keyword evidence="10" id="KW-1185">Reference proteome</keyword>
<evidence type="ECO:0000313" key="10">
    <source>
        <dbReference type="Proteomes" id="UP001107558"/>
    </source>
</evidence>
<comment type="function">
    <text evidence="8">Gustatory receptor which mediates acceptance or avoidance behavior, depending on its substrates.</text>
</comment>
<feature type="transmembrane region" description="Helical" evidence="8">
    <location>
        <begin position="74"/>
        <end position="96"/>
    </location>
</feature>
<dbReference type="OrthoDB" id="8043605at2759"/>
<sequence>MLTKITKTISSFTLISRFAGFLLFSINYQTETVIITKLNAINILFTILINCCFTSIFWMQLLPIFDNRDVIMKTVVPLLLCGDHYVNIFIIIWLFSKRRRICEALKVLCNIDEKFEEIGVKIDHKKYKRTIDYYTMMVFGIFIGVFSFGLITTIPFGSYSSYFSLAFSVWCFLLDLAFMFQYILSIAVIGVKFEKLNKNLNKIGENQIIQQIHMEIAKYIYKINKIFGPTLIASFAIIFCWGCFAFFEIITIEKKLINIYDILSYIINLAVTFLCFYFLFTSAAKTEKERKIAINKMFIMMQDHPEKRELYQKFMLQLVHVNVTFECGMFEINWKFLYHLVATAAMYFIILLQFHMSSKNSFS</sequence>
<keyword evidence="6 8" id="KW-0675">Receptor</keyword>
<dbReference type="GO" id="GO:0008049">
    <property type="term" value="P:male courtship behavior"/>
    <property type="evidence" value="ECO:0007669"/>
    <property type="project" value="TreeGrafter"/>
</dbReference>
<evidence type="ECO:0000313" key="9">
    <source>
        <dbReference type="EMBL" id="KAG5669251.1"/>
    </source>
</evidence>
<dbReference type="GO" id="GO:0030424">
    <property type="term" value="C:axon"/>
    <property type="evidence" value="ECO:0007669"/>
    <property type="project" value="TreeGrafter"/>
</dbReference>
<dbReference type="EMBL" id="JADBJN010000004">
    <property type="protein sequence ID" value="KAG5669251.1"/>
    <property type="molecule type" value="Genomic_DNA"/>
</dbReference>
<protein>
    <recommendedName>
        <fullName evidence="8">Gustatory receptor</fullName>
    </recommendedName>
</protein>
<dbReference type="Pfam" id="PF08395">
    <property type="entry name" value="7tm_7"/>
    <property type="match status" value="1"/>
</dbReference>
<dbReference type="InterPro" id="IPR013604">
    <property type="entry name" value="7TM_chemorcpt"/>
</dbReference>
<gene>
    <name evidence="9" type="ORF">PVAND_017143</name>
</gene>
<organism evidence="9 10">
    <name type="scientific">Polypedilum vanderplanki</name>
    <name type="common">Sleeping chironomid midge</name>
    <dbReference type="NCBI Taxonomy" id="319348"/>
    <lineage>
        <taxon>Eukaryota</taxon>
        <taxon>Metazoa</taxon>
        <taxon>Ecdysozoa</taxon>
        <taxon>Arthropoda</taxon>
        <taxon>Hexapoda</taxon>
        <taxon>Insecta</taxon>
        <taxon>Pterygota</taxon>
        <taxon>Neoptera</taxon>
        <taxon>Endopterygota</taxon>
        <taxon>Diptera</taxon>
        <taxon>Nematocera</taxon>
        <taxon>Chironomoidea</taxon>
        <taxon>Chironomidae</taxon>
        <taxon>Chironominae</taxon>
        <taxon>Polypedilum</taxon>
        <taxon>Polypedilum</taxon>
    </lineage>
</organism>
<evidence type="ECO:0000256" key="1">
    <source>
        <dbReference type="ARBA" id="ARBA00004651"/>
    </source>
</evidence>
<feature type="transmembrane region" description="Helical" evidence="8">
    <location>
        <begin position="40"/>
        <end position="62"/>
    </location>
</feature>
<feature type="transmembrane region" description="Helical" evidence="8">
    <location>
        <begin position="133"/>
        <end position="156"/>
    </location>
</feature>
<reference evidence="9" key="1">
    <citation type="submission" date="2021-03" db="EMBL/GenBank/DDBJ databases">
        <title>Chromosome level genome of the anhydrobiotic midge Polypedilum vanderplanki.</title>
        <authorList>
            <person name="Yoshida Y."/>
            <person name="Kikawada T."/>
            <person name="Gusev O."/>
        </authorList>
    </citation>
    <scope>NUCLEOTIDE SEQUENCE</scope>
    <source>
        <strain evidence="9">NIAS01</strain>
        <tissue evidence="9">Whole body or cell culture</tissue>
    </source>
</reference>
<dbReference type="PANTHER" id="PTHR21143">
    <property type="entry name" value="INVERTEBRATE GUSTATORY RECEPTOR"/>
    <property type="match status" value="1"/>
</dbReference>
<evidence type="ECO:0000256" key="8">
    <source>
        <dbReference type="RuleBase" id="RU363108"/>
    </source>
</evidence>
<accession>A0A9J6BI90</accession>
<evidence type="ECO:0000256" key="5">
    <source>
        <dbReference type="ARBA" id="ARBA00023136"/>
    </source>
</evidence>
<keyword evidence="3 8" id="KW-0812">Transmembrane</keyword>
<comment type="subcellular location">
    <subcellularLocation>
        <location evidence="1 8">Cell membrane</location>
        <topology evidence="1 8">Multi-pass membrane protein</topology>
    </subcellularLocation>
</comment>
<dbReference type="GO" id="GO:0007165">
    <property type="term" value="P:signal transduction"/>
    <property type="evidence" value="ECO:0007669"/>
    <property type="project" value="UniProtKB-KW"/>
</dbReference>
<dbReference type="GO" id="GO:0007635">
    <property type="term" value="P:chemosensory behavior"/>
    <property type="evidence" value="ECO:0007669"/>
    <property type="project" value="TreeGrafter"/>
</dbReference>
<evidence type="ECO:0000256" key="6">
    <source>
        <dbReference type="ARBA" id="ARBA00023170"/>
    </source>
</evidence>
<keyword evidence="7 8" id="KW-0807">Transducer</keyword>
<name>A0A9J6BI90_POLVA</name>
<dbReference type="PANTHER" id="PTHR21143:SF133">
    <property type="entry name" value="GUSTATORY AND PHEROMONE RECEPTOR 32A-RELATED"/>
    <property type="match status" value="1"/>
</dbReference>
<proteinExistence type="inferred from homology"/>
<feature type="transmembrane region" description="Helical" evidence="8">
    <location>
        <begin position="262"/>
        <end position="280"/>
    </location>
</feature>
<feature type="transmembrane region" description="Helical" evidence="8">
    <location>
        <begin position="336"/>
        <end position="356"/>
    </location>
</feature>
<evidence type="ECO:0000256" key="4">
    <source>
        <dbReference type="ARBA" id="ARBA00022989"/>
    </source>
</evidence>
<feature type="transmembrane region" description="Helical" evidence="8">
    <location>
        <begin position="226"/>
        <end position="250"/>
    </location>
</feature>
<keyword evidence="4 8" id="KW-1133">Transmembrane helix</keyword>
<dbReference type="GO" id="GO:0030425">
    <property type="term" value="C:dendrite"/>
    <property type="evidence" value="ECO:0007669"/>
    <property type="project" value="TreeGrafter"/>
</dbReference>
<keyword evidence="2 8" id="KW-1003">Cell membrane</keyword>
<comment type="caution">
    <text evidence="9">The sequence shown here is derived from an EMBL/GenBank/DDBJ whole genome shotgun (WGS) entry which is preliminary data.</text>
</comment>
<dbReference type="Proteomes" id="UP001107558">
    <property type="component" value="Chromosome 4"/>
</dbReference>
<keyword evidence="5 8" id="KW-0472">Membrane</keyword>
<dbReference type="GO" id="GO:0043025">
    <property type="term" value="C:neuronal cell body"/>
    <property type="evidence" value="ECO:0007669"/>
    <property type="project" value="TreeGrafter"/>
</dbReference>
<dbReference type="GO" id="GO:0050909">
    <property type="term" value="P:sensory perception of taste"/>
    <property type="evidence" value="ECO:0007669"/>
    <property type="project" value="InterPro"/>
</dbReference>
<dbReference type="GO" id="GO:0005886">
    <property type="term" value="C:plasma membrane"/>
    <property type="evidence" value="ECO:0007669"/>
    <property type="project" value="UniProtKB-SubCell"/>
</dbReference>
<evidence type="ECO:0000256" key="3">
    <source>
        <dbReference type="ARBA" id="ARBA00022692"/>
    </source>
</evidence>
<comment type="similarity">
    <text evidence="8">Belongs to the insect chemoreceptor superfamily. Gustatory receptor (GR) family.</text>
</comment>
<evidence type="ECO:0000256" key="7">
    <source>
        <dbReference type="ARBA" id="ARBA00023224"/>
    </source>
</evidence>
<feature type="transmembrane region" description="Helical" evidence="8">
    <location>
        <begin position="162"/>
        <end position="191"/>
    </location>
</feature>
<evidence type="ECO:0000256" key="2">
    <source>
        <dbReference type="ARBA" id="ARBA00022475"/>
    </source>
</evidence>